<proteinExistence type="inferred from homology"/>
<keyword evidence="1 5" id="KW-0846">Cobalamin</keyword>
<name>A0ABQ0A0I8_9GAMM</name>
<evidence type="ECO:0000256" key="2">
    <source>
        <dbReference type="ARBA" id="ARBA00023239"/>
    </source>
</evidence>
<organism evidence="6 7">
    <name type="scientific">Thalassolituus maritimus</name>
    <dbReference type="NCBI Taxonomy" id="484498"/>
    <lineage>
        <taxon>Bacteria</taxon>
        <taxon>Pseudomonadati</taxon>
        <taxon>Pseudomonadota</taxon>
        <taxon>Gammaproteobacteria</taxon>
        <taxon>Oceanospirillales</taxon>
        <taxon>Oceanospirillaceae</taxon>
        <taxon>Thalassolituus</taxon>
    </lineage>
</organism>
<evidence type="ECO:0000256" key="4">
    <source>
        <dbReference type="ARBA" id="ARBA00024446"/>
    </source>
</evidence>
<evidence type="ECO:0000256" key="3">
    <source>
        <dbReference type="ARBA" id="ARBA00023285"/>
    </source>
</evidence>
<comment type="catalytic activity">
    <reaction evidence="5">
        <text>ethanolamine = acetaldehyde + NH4(+)</text>
        <dbReference type="Rhea" id="RHEA:15313"/>
        <dbReference type="ChEBI" id="CHEBI:15343"/>
        <dbReference type="ChEBI" id="CHEBI:28938"/>
        <dbReference type="ChEBI" id="CHEBI:57603"/>
        <dbReference type="EC" id="4.3.1.7"/>
    </reaction>
</comment>
<dbReference type="Proteomes" id="UP001481413">
    <property type="component" value="Unassembled WGS sequence"/>
</dbReference>
<keyword evidence="3 5" id="KW-0170">Cobalt</keyword>
<dbReference type="Gene3D" id="3.40.50.11240">
    <property type="entry name" value="Ethanolamine ammonia-lyase light chain (EutC)"/>
    <property type="match status" value="1"/>
</dbReference>
<dbReference type="EMBL" id="BAABWH010000005">
    <property type="protein sequence ID" value="GAA6145904.1"/>
    <property type="molecule type" value="Genomic_DNA"/>
</dbReference>
<dbReference type="RefSeq" id="WP_353295022.1">
    <property type="nucleotide sequence ID" value="NZ_BAABWH010000005.1"/>
</dbReference>
<comment type="caution">
    <text evidence="6">The sequence shown here is derived from an EMBL/GenBank/DDBJ whole genome shotgun (WGS) entry which is preliminary data.</text>
</comment>
<dbReference type="EC" id="4.3.1.7" evidence="5"/>
<sequence length="278" mass="30752">MKNNSTGFVDNPVVENPWRRLREFTDARIGLGRAGVSLPTKELLEFQLSHARARDAVHFPLDANALTQALKDSERIPTDGVYQVNSRAENRTVYLQRPDLGRRLSESCREKLQHDLGSDQNVSREYDLGVVVVDGLSSLAVQQNVVPFLETLLPQLPSFSLAPITLVQQGRVAIGDEVGELLNARCVIVLIGERPGLSSPDSLGLYLTYQPHVGLTDAARNCISNIRPAGLSYIEAARRAKYLLEESRHLKLSGVNLKDRTQDDVVETVSANKNFLIS</sequence>
<comment type="subunit">
    <text evidence="5">The basic unit is a heterodimer which dimerizes to form tetramers. The heterotetramers trimerize; 6 large subunits form a core ring with 6 small subunits projecting outwards.</text>
</comment>
<dbReference type="PANTHER" id="PTHR39330:SF1">
    <property type="entry name" value="ETHANOLAMINE AMMONIA-LYASE SMALL SUBUNIT"/>
    <property type="match status" value="1"/>
</dbReference>
<evidence type="ECO:0000313" key="6">
    <source>
        <dbReference type="EMBL" id="GAA6145904.1"/>
    </source>
</evidence>
<evidence type="ECO:0000256" key="5">
    <source>
        <dbReference type="HAMAP-Rule" id="MF_00601"/>
    </source>
</evidence>
<dbReference type="InterPro" id="IPR042251">
    <property type="entry name" value="EutC_C"/>
</dbReference>
<evidence type="ECO:0000313" key="7">
    <source>
        <dbReference type="Proteomes" id="UP001481413"/>
    </source>
</evidence>
<dbReference type="PIRSF" id="PIRSF018982">
    <property type="entry name" value="EutC"/>
    <property type="match status" value="1"/>
</dbReference>
<comment type="pathway">
    <text evidence="5">Amine and polyamine degradation; ethanolamine degradation.</text>
</comment>
<comment type="cofactor">
    <cofactor evidence="5">
        <name>adenosylcob(III)alamin</name>
        <dbReference type="ChEBI" id="CHEBI:18408"/>
    </cofactor>
    <text evidence="5">Binds between the large and small subunits.</text>
</comment>
<comment type="subcellular location">
    <subcellularLocation>
        <location evidence="5">Bacterial microcompartment</location>
    </subcellularLocation>
</comment>
<keyword evidence="7" id="KW-1185">Reference proteome</keyword>
<dbReference type="PANTHER" id="PTHR39330">
    <property type="entry name" value="ETHANOLAMINE AMMONIA-LYASE LIGHT CHAIN"/>
    <property type="match status" value="1"/>
</dbReference>
<dbReference type="InterPro" id="IPR009246">
    <property type="entry name" value="EutC"/>
</dbReference>
<accession>A0ABQ0A0I8</accession>
<gene>
    <name evidence="5 6" type="primary">eutC</name>
    <name evidence="6" type="ORF">NBRC116585_20220</name>
</gene>
<comment type="similarity">
    <text evidence="5">Belongs to the EutC family.</text>
</comment>
<feature type="binding site" evidence="5">
    <location>
        <position position="193"/>
    </location>
    <ligand>
        <name>adenosylcob(III)alamin</name>
        <dbReference type="ChEBI" id="CHEBI:18408"/>
    </ligand>
</feature>
<dbReference type="Gene3D" id="1.10.30.40">
    <property type="entry name" value="Ethanolamine ammonia-lyase light chain (EutC), N-terminal domain"/>
    <property type="match status" value="1"/>
</dbReference>
<keyword evidence="2 5" id="KW-0456">Lyase</keyword>
<reference evidence="6 7" key="1">
    <citation type="submission" date="2024-04" db="EMBL/GenBank/DDBJ databases">
        <title>Draft genome sequence of Thalassolituus maritimus NBRC 116585.</title>
        <authorList>
            <person name="Miyakawa T."/>
            <person name="Kusuya Y."/>
            <person name="Miura T."/>
        </authorList>
    </citation>
    <scope>NUCLEOTIDE SEQUENCE [LARGE SCALE GENOMIC DNA]</scope>
    <source>
        <strain evidence="6 7">5NW40-0001</strain>
    </source>
</reference>
<dbReference type="InterPro" id="IPR042255">
    <property type="entry name" value="EutC_N"/>
</dbReference>
<protein>
    <recommendedName>
        <fullName evidence="5">Ethanolamine ammonia-lyase small subunit</fullName>
        <shortName evidence="5">EAL small subunit</shortName>
        <ecNumber evidence="5">4.3.1.7</ecNumber>
    </recommendedName>
</protein>
<dbReference type="HAMAP" id="MF_00601">
    <property type="entry name" value="EutC"/>
    <property type="match status" value="1"/>
</dbReference>
<keyword evidence="4 5" id="KW-1283">Bacterial microcompartment</keyword>
<evidence type="ECO:0000256" key="1">
    <source>
        <dbReference type="ARBA" id="ARBA00022628"/>
    </source>
</evidence>
<feature type="binding site" evidence="5">
    <location>
        <position position="222"/>
    </location>
    <ligand>
        <name>adenosylcob(III)alamin</name>
        <dbReference type="ChEBI" id="CHEBI:18408"/>
    </ligand>
</feature>
<dbReference type="NCBIfam" id="NF003971">
    <property type="entry name" value="PRK05465.1"/>
    <property type="match status" value="1"/>
</dbReference>
<dbReference type="Pfam" id="PF05985">
    <property type="entry name" value="EutC"/>
    <property type="match status" value="1"/>
</dbReference>
<feature type="binding site" evidence="5">
    <location>
        <position position="172"/>
    </location>
    <ligand>
        <name>adenosylcob(III)alamin</name>
        <dbReference type="ChEBI" id="CHEBI:18408"/>
    </ligand>
</feature>
<comment type="function">
    <text evidence="5">Catalyzes the deamination of various vicinal amino-alcohols to oxo compounds. Allows this organism to utilize ethanolamine as the sole source of nitrogen and carbon in the presence of external vitamin B12.</text>
</comment>